<sequence>MVNTLSFTIMVYILIDLLLKQRRRIISESDRDSYSKKDAKAQKHWRRLDRDPLQWAMRMDIGLEPKYGFKICNTELTNRQWNIGAYVAAITLDAPRQW</sequence>
<accession>A0ABU1R8R2</accession>
<evidence type="ECO:0000313" key="2">
    <source>
        <dbReference type="Proteomes" id="UP001264980"/>
    </source>
</evidence>
<comment type="caution">
    <text evidence="1">The sequence shown here is derived from an EMBL/GenBank/DDBJ whole genome shotgun (WGS) entry which is preliminary data.</text>
</comment>
<evidence type="ECO:0000313" key="1">
    <source>
        <dbReference type="EMBL" id="MDR6809789.1"/>
    </source>
</evidence>
<keyword evidence="2" id="KW-1185">Reference proteome</keyword>
<reference evidence="1 2" key="1">
    <citation type="submission" date="2023-07" db="EMBL/GenBank/DDBJ databases">
        <title>Sorghum-associated microbial communities from plants grown in Nebraska, USA.</title>
        <authorList>
            <person name="Schachtman D."/>
        </authorList>
    </citation>
    <scope>NUCLEOTIDE SEQUENCE [LARGE SCALE GENOMIC DNA]</scope>
    <source>
        <strain evidence="1 2">BE57</strain>
    </source>
</reference>
<organism evidence="1 2">
    <name type="scientific">Dyadobacter fermentans</name>
    <dbReference type="NCBI Taxonomy" id="94254"/>
    <lineage>
        <taxon>Bacteria</taxon>
        <taxon>Pseudomonadati</taxon>
        <taxon>Bacteroidota</taxon>
        <taxon>Cytophagia</taxon>
        <taxon>Cytophagales</taxon>
        <taxon>Spirosomataceae</taxon>
        <taxon>Dyadobacter</taxon>
    </lineage>
</organism>
<gene>
    <name evidence="1" type="ORF">J2W84_006865</name>
</gene>
<dbReference type="Proteomes" id="UP001264980">
    <property type="component" value="Unassembled WGS sequence"/>
</dbReference>
<name>A0ABU1R8R2_9BACT</name>
<proteinExistence type="predicted"/>
<dbReference type="EMBL" id="JAVDTI010000013">
    <property type="protein sequence ID" value="MDR6809789.1"/>
    <property type="molecule type" value="Genomic_DNA"/>
</dbReference>
<protein>
    <submittedName>
        <fullName evidence="1">Uncharacterized protein</fullName>
    </submittedName>
</protein>